<sequence length="419" mass="47386">MDHSLADALQYNMQGIHHIINFYDVNCTYMRKLRQHVGNNEFLKFPMEMEIVPGIRIWHVHGHQPQCFSRYAPLYIEGAGWIDGEVIETLWSILNVVSVSTCGMSSPHRQELLDFQMNDSNFMKMIRMGRHLSAKWKNALSASRAAGRAFDSLDSGVPEAERRHWMDMEHAALNMRVDDPSAMDIFQLKTNKAASVRTVEMDLLGQHASSVETPQGTVTWLAQGLAIKESAIHVTKDKRSLKSTATDIQKLAVLRRMDRLSSDILKFIDAVTAYMGSAIEDHDNTTADEAESEWEEQNDDPHSNLPLPFIHIPALPLPSLLGRRNSNKHGLAALADLELQLCIRQANDALQSICFTLVDKAVLFHTKVRPASNQSANTHVWGKVHQADTVLSRHVQIYRKCRKAMVALEADEVLMERYK</sequence>
<dbReference type="STRING" id="930991.A0A0D0CN66"/>
<reference evidence="1 2" key="1">
    <citation type="submission" date="2014-04" db="EMBL/GenBank/DDBJ databases">
        <authorList>
            <consortium name="DOE Joint Genome Institute"/>
            <person name="Kuo A."/>
            <person name="Kohler A."/>
            <person name="Jargeat P."/>
            <person name="Nagy L.G."/>
            <person name="Floudas D."/>
            <person name="Copeland A."/>
            <person name="Barry K.W."/>
            <person name="Cichocki N."/>
            <person name="Veneault-Fourrey C."/>
            <person name="LaButti K."/>
            <person name="Lindquist E.A."/>
            <person name="Lipzen A."/>
            <person name="Lundell T."/>
            <person name="Morin E."/>
            <person name="Murat C."/>
            <person name="Sun H."/>
            <person name="Tunlid A."/>
            <person name="Henrissat B."/>
            <person name="Grigoriev I.V."/>
            <person name="Hibbett D.S."/>
            <person name="Martin F."/>
            <person name="Nordberg H.P."/>
            <person name="Cantor M.N."/>
            <person name="Hua S.X."/>
        </authorList>
    </citation>
    <scope>NUCLEOTIDE SEQUENCE [LARGE SCALE GENOMIC DNA]</scope>
    <source>
        <strain evidence="1 2">Ve08.2h10</strain>
    </source>
</reference>
<name>A0A0D0CN66_9AGAM</name>
<feature type="non-terminal residue" evidence="1">
    <location>
        <position position="1"/>
    </location>
</feature>
<dbReference type="Proteomes" id="UP000054538">
    <property type="component" value="Unassembled WGS sequence"/>
</dbReference>
<reference evidence="2" key="2">
    <citation type="submission" date="2015-01" db="EMBL/GenBank/DDBJ databases">
        <title>Evolutionary Origins and Diversification of the Mycorrhizal Mutualists.</title>
        <authorList>
            <consortium name="DOE Joint Genome Institute"/>
            <consortium name="Mycorrhizal Genomics Consortium"/>
            <person name="Kohler A."/>
            <person name="Kuo A."/>
            <person name="Nagy L.G."/>
            <person name="Floudas D."/>
            <person name="Copeland A."/>
            <person name="Barry K.W."/>
            <person name="Cichocki N."/>
            <person name="Veneault-Fourrey C."/>
            <person name="LaButti K."/>
            <person name="Lindquist E.A."/>
            <person name="Lipzen A."/>
            <person name="Lundell T."/>
            <person name="Morin E."/>
            <person name="Murat C."/>
            <person name="Riley R."/>
            <person name="Ohm R."/>
            <person name="Sun H."/>
            <person name="Tunlid A."/>
            <person name="Henrissat B."/>
            <person name="Grigoriev I.V."/>
            <person name="Hibbett D.S."/>
            <person name="Martin F."/>
        </authorList>
    </citation>
    <scope>NUCLEOTIDE SEQUENCE [LARGE SCALE GENOMIC DNA]</scope>
    <source>
        <strain evidence="2">Ve08.2h10</strain>
    </source>
</reference>
<protein>
    <submittedName>
        <fullName evidence="1">Uncharacterized protein</fullName>
    </submittedName>
</protein>
<dbReference type="EMBL" id="KN831242">
    <property type="protein sequence ID" value="KIK72096.1"/>
    <property type="molecule type" value="Genomic_DNA"/>
</dbReference>
<dbReference type="HOGENOM" id="CLU_003703_3_0_1"/>
<dbReference type="InParanoid" id="A0A0D0CN66"/>
<evidence type="ECO:0000313" key="1">
    <source>
        <dbReference type="EMBL" id="KIK72096.1"/>
    </source>
</evidence>
<dbReference type="InterPro" id="IPR040521">
    <property type="entry name" value="KDZ"/>
</dbReference>
<evidence type="ECO:0000313" key="2">
    <source>
        <dbReference type="Proteomes" id="UP000054538"/>
    </source>
</evidence>
<organism evidence="1 2">
    <name type="scientific">Paxillus rubicundulus Ve08.2h10</name>
    <dbReference type="NCBI Taxonomy" id="930991"/>
    <lineage>
        <taxon>Eukaryota</taxon>
        <taxon>Fungi</taxon>
        <taxon>Dikarya</taxon>
        <taxon>Basidiomycota</taxon>
        <taxon>Agaricomycotina</taxon>
        <taxon>Agaricomycetes</taxon>
        <taxon>Agaricomycetidae</taxon>
        <taxon>Boletales</taxon>
        <taxon>Paxilineae</taxon>
        <taxon>Paxillaceae</taxon>
        <taxon>Paxillus</taxon>
    </lineage>
</organism>
<gene>
    <name evidence="1" type="ORF">PAXRUDRAFT_41279</name>
</gene>
<dbReference type="Pfam" id="PF18758">
    <property type="entry name" value="KDZ"/>
    <property type="match status" value="1"/>
</dbReference>
<accession>A0A0D0CN66</accession>
<dbReference type="AlphaFoldDB" id="A0A0D0CN66"/>
<dbReference type="OrthoDB" id="2653647at2759"/>
<keyword evidence="2" id="KW-1185">Reference proteome</keyword>
<proteinExistence type="predicted"/>